<feature type="transmembrane region" description="Helical" evidence="1">
    <location>
        <begin position="23"/>
        <end position="47"/>
    </location>
</feature>
<keyword evidence="1" id="KW-1133">Transmembrane helix</keyword>
<comment type="caution">
    <text evidence="2">The sequence shown here is derived from an EMBL/GenBank/DDBJ whole genome shotgun (WGS) entry which is preliminary data.</text>
</comment>
<proteinExistence type="predicted"/>
<keyword evidence="1" id="KW-0812">Transmembrane</keyword>
<gene>
    <name evidence="2" type="ORF">E2C01_049060</name>
</gene>
<dbReference type="AlphaFoldDB" id="A0A5B7GBV6"/>
<dbReference type="Proteomes" id="UP000324222">
    <property type="component" value="Unassembled WGS sequence"/>
</dbReference>
<organism evidence="2 3">
    <name type="scientific">Portunus trituberculatus</name>
    <name type="common">Swimming crab</name>
    <name type="synonym">Neptunus trituberculatus</name>
    <dbReference type="NCBI Taxonomy" id="210409"/>
    <lineage>
        <taxon>Eukaryota</taxon>
        <taxon>Metazoa</taxon>
        <taxon>Ecdysozoa</taxon>
        <taxon>Arthropoda</taxon>
        <taxon>Crustacea</taxon>
        <taxon>Multicrustacea</taxon>
        <taxon>Malacostraca</taxon>
        <taxon>Eumalacostraca</taxon>
        <taxon>Eucarida</taxon>
        <taxon>Decapoda</taxon>
        <taxon>Pleocyemata</taxon>
        <taxon>Brachyura</taxon>
        <taxon>Eubrachyura</taxon>
        <taxon>Portunoidea</taxon>
        <taxon>Portunidae</taxon>
        <taxon>Portuninae</taxon>
        <taxon>Portunus</taxon>
    </lineage>
</organism>
<dbReference type="EMBL" id="VSRR010012918">
    <property type="protein sequence ID" value="MPC55129.1"/>
    <property type="molecule type" value="Genomic_DNA"/>
</dbReference>
<evidence type="ECO:0000313" key="2">
    <source>
        <dbReference type="EMBL" id="MPC55129.1"/>
    </source>
</evidence>
<name>A0A5B7GBV6_PORTR</name>
<sequence length="72" mass="7912">MEVHCRRTVTATRMRDEEPPVPLWPVTLFRSLASVLLGCVVLFITVVTRYDVGATSSLSCQSIIQSTCVSAL</sequence>
<protein>
    <submittedName>
        <fullName evidence="2">Uncharacterized protein</fullName>
    </submittedName>
</protein>
<keyword evidence="1" id="KW-0472">Membrane</keyword>
<evidence type="ECO:0000313" key="3">
    <source>
        <dbReference type="Proteomes" id="UP000324222"/>
    </source>
</evidence>
<keyword evidence="3" id="KW-1185">Reference proteome</keyword>
<evidence type="ECO:0000256" key="1">
    <source>
        <dbReference type="SAM" id="Phobius"/>
    </source>
</evidence>
<accession>A0A5B7GBV6</accession>
<reference evidence="2 3" key="1">
    <citation type="submission" date="2019-05" db="EMBL/GenBank/DDBJ databases">
        <title>Another draft genome of Portunus trituberculatus and its Hox gene families provides insights of decapod evolution.</title>
        <authorList>
            <person name="Jeong J.-H."/>
            <person name="Song I."/>
            <person name="Kim S."/>
            <person name="Choi T."/>
            <person name="Kim D."/>
            <person name="Ryu S."/>
            <person name="Kim W."/>
        </authorList>
    </citation>
    <scope>NUCLEOTIDE SEQUENCE [LARGE SCALE GENOMIC DNA]</scope>
    <source>
        <tissue evidence="2">Muscle</tissue>
    </source>
</reference>